<feature type="compositionally biased region" description="Acidic residues" evidence="3">
    <location>
        <begin position="101"/>
        <end position="113"/>
    </location>
</feature>
<dbReference type="GO" id="GO:0003723">
    <property type="term" value="F:RNA binding"/>
    <property type="evidence" value="ECO:0007669"/>
    <property type="project" value="UniProtKB-UniRule"/>
</dbReference>
<evidence type="ECO:0000256" key="2">
    <source>
        <dbReference type="PROSITE-ProRule" id="PRU00176"/>
    </source>
</evidence>
<evidence type="ECO:0000313" key="5">
    <source>
        <dbReference type="EMBL" id="EEH56105.1"/>
    </source>
</evidence>
<sequence>GGLDEQVTEAFLHAAFIPFGDLKDVNIPLDHTTQKNRGFGFVTFEEKDDAKEAMENMHNAELYGRVIRCNYAKPQAIKGGEQGWSMQPVWADADKYQEEIAAGEEEEEEEGDDPMAALEASVD</sequence>
<accession>C1MW45</accession>
<evidence type="ECO:0000259" key="4">
    <source>
        <dbReference type="PROSITE" id="PS50102"/>
    </source>
</evidence>
<feature type="non-terminal residue" evidence="5">
    <location>
        <position position="1"/>
    </location>
</feature>
<feature type="domain" description="RRM" evidence="4">
    <location>
        <begin position="1"/>
        <end position="74"/>
    </location>
</feature>
<dbReference type="PANTHER" id="PTHR48037">
    <property type="entry name" value="ATPASE E1"/>
    <property type="match status" value="1"/>
</dbReference>
<dbReference type="eggNOG" id="KOG0111">
    <property type="taxonomic scope" value="Eukaryota"/>
</dbReference>
<dbReference type="InterPro" id="IPR012677">
    <property type="entry name" value="Nucleotide-bd_a/b_plait_sf"/>
</dbReference>
<protein>
    <submittedName>
        <fullName evidence="5">Predicted protein</fullName>
    </submittedName>
</protein>
<dbReference type="PROSITE" id="PS50102">
    <property type="entry name" value="RRM"/>
    <property type="match status" value="1"/>
</dbReference>
<evidence type="ECO:0000256" key="3">
    <source>
        <dbReference type="SAM" id="MobiDB-lite"/>
    </source>
</evidence>
<dbReference type="AlphaFoldDB" id="C1MW45"/>
<dbReference type="Pfam" id="PF00076">
    <property type="entry name" value="RRM_1"/>
    <property type="match status" value="1"/>
</dbReference>
<dbReference type="GeneID" id="9685591"/>
<dbReference type="PANTHER" id="PTHR48037:SF1">
    <property type="entry name" value="RRM DOMAIN-CONTAINING PROTEIN"/>
    <property type="match status" value="1"/>
</dbReference>
<dbReference type="InterPro" id="IPR034168">
    <property type="entry name" value="PPIE_RRM"/>
</dbReference>
<evidence type="ECO:0000256" key="1">
    <source>
        <dbReference type="ARBA" id="ARBA00022884"/>
    </source>
</evidence>
<dbReference type="Proteomes" id="UP000001876">
    <property type="component" value="Unassembled WGS sequence"/>
</dbReference>
<gene>
    <name evidence="5" type="ORF">MICPUCDRAFT_18327</name>
</gene>
<reference evidence="5 6" key="1">
    <citation type="journal article" date="2009" name="Science">
        <title>Green evolution and dynamic adaptations revealed by genomes of the marine picoeukaryotes Micromonas.</title>
        <authorList>
            <person name="Worden A.Z."/>
            <person name="Lee J.H."/>
            <person name="Mock T."/>
            <person name="Rouze P."/>
            <person name="Simmons M.P."/>
            <person name="Aerts A.L."/>
            <person name="Allen A.E."/>
            <person name="Cuvelier M.L."/>
            <person name="Derelle E."/>
            <person name="Everett M.V."/>
            <person name="Foulon E."/>
            <person name="Grimwood J."/>
            <person name="Gundlach H."/>
            <person name="Henrissat B."/>
            <person name="Napoli C."/>
            <person name="McDonald S.M."/>
            <person name="Parker M.S."/>
            <person name="Rombauts S."/>
            <person name="Salamov A."/>
            <person name="Von Dassow P."/>
            <person name="Badger J.H."/>
            <person name="Coutinho P.M."/>
            <person name="Demir E."/>
            <person name="Dubchak I."/>
            <person name="Gentemann C."/>
            <person name="Eikrem W."/>
            <person name="Gready J.E."/>
            <person name="John U."/>
            <person name="Lanier W."/>
            <person name="Lindquist E.A."/>
            <person name="Lucas S."/>
            <person name="Mayer K.F."/>
            <person name="Moreau H."/>
            <person name="Not F."/>
            <person name="Otillar R."/>
            <person name="Panaud O."/>
            <person name="Pangilinan J."/>
            <person name="Paulsen I."/>
            <person name="Piegu B."/>
            <person name="Poliakov A."/>
            <person name="Robbens S."/>
            <person name="Schmutz J."/>
            <person name="Toulza E."/>
            <person name="Wyss T."/>
            <person name="Zelensky A."/>
            <person name="Zhou K."/>
            <person name="Armbrust E.V."/>
            <person name="Bhattacharya D."/>
            <person name="Goodenough U.W."/>
            <person name="Van de Peer Y."/>
            <person name="Grigoriev I.V."/>
        </authorList>
    </citation>
    <scope>NUCLEOTIDE SEQUENCE [LARGE SCALE GENOMIC DNA]</scope>
    <source>
        <strain evidence="5 6">CCMP1545</strain>
    </source>
</reference>
<dbReference type="EMBL" id="GG663741">
    <property type="protein sequence ID" value="EEH56105.1"/>
    <property type="molecule type" value="Genomic_DNA"/>
</dbReference>
<keyword evidence="6" id="KW-1185">Reference proteome</keyword>
<organism evidence="6">
    <name type="scientific">Micromonas pusilla (strain CCMP1545)</name>
    <name type="common">Picoplanktonic green alga</name>
    <dbReference type="NCBI Taxonomy" id="564608"/>
    <lineage>
        <taxon>Eukaryota</taxon>
        <taxon>Viridiplantae</taxon>
        <taxon>Chlorophyta</taxon>
        <taxon>Mamiellophyceae</taxon>
        <taxon>Mamiellales</taxon>
        <taxon>Mamiellaceae</taxon>
        <taxon>Micromonas</taxon>
    </lineage>
</organism>
<evidence type="ECO:0000313" key="6">
    <source>
        <dbReference type="Proteomes" id="UP000001876"/>
    </source>
</evidence>
<dbReference type="STRING" id="564608.C1MW45"/>
<dbReference type="InterPro" id="IPR035979">
    <property type="entry name" value="RBD_domain_sf"/>
</dbReference>
<dbReference type="OMA" id="MQPVWAD"/>
<dbReference type="SMART" id="SM00360">
    <property type="entry name" value="RRM"/>
    <property type="match status" value="1"/>
</dbReference>
<dbReference type="InterPro" id="IPR000504">
    <property type="entry name" value="RRM_dom"/>
</dbReference>
<dbReference type="Gene3D" id="3.30.70.330">
    <property type="match status" value="1"/>
</dbReference>
<dbReference type="RefSeq" id="XP_003060153.1">
    <property type="nucleotide sequence ID" value="XM_003060107.1"/>
</dbReference>
<dbReference type="OrthoDB" id="193499at2759"/>
<feature type="region of interest" description="Disordered" evidence="3">
    <location>
        <begin position="100"/>
        <end position="123"/>
    </location>
</feature>
<dbReference type="CDD" id="cd12347">
    <property type="entry name" value="RRM_PPIE"/>
    <property type="match status" value="1"/>
</dbReference>
<name>C1MW45_MICPC</name>
<dbReference type="KEGG" id="mpp:MICPUCDRAFT_18327"/>
<proteinExistence type="predicted"/>
<dbReference type="SUPFAM" id="SSF54928">
    <property type="entry name" value="RNA-binding domain, RBD"/>
    <property type="match status" value="1"/>
</dbReference>
<keyword evidence="1 2" id="KW-0694">RNA-binding</keyword>